<dbReference type="Gene3D" id="3.40.50.1240">
    <property type="entry name" value="Phosphoglycerate mutase-like"/>
    <property type="match status" value="1"/>
</dbReference>
<feature type="binding site" evidence="2">
    <location>
        <begin position="11"/>
        <end position="18"/>
    </location>
    <ligand>
        <name>substrate</name>
    </ligand>
</feature>
<dbReference type="STRING" id="1305675.BFG57_00545"/>
<evidence type="ECO:0008006" key="5">
    <source>
        <dbReference type="Google" id="ProtNLM"/>
    </source>
</evidence>
<dbReference type="Proteomes" id="UP000095209">
    <property type="component" value="Unassembled WGS sequence"/>
</dbReference>
<dbReference type="InterPro" id="IPR029033">
    <property type="entry name" value="His_PPase_superfam"/>
</dbReference>
<keyword evidence="4" id="KW-1185">Reference proteome</keyword>
<evidence type="ECO:0000313" key="4">
    <source>
        <dbReference type="Proteomes" id="UP000095209"/>
    </source>
</evidence>
<dbReference type="OrthoDB" id="9783269at2"/>
<dbReference type="SMART" id="SM00855">
    <property type="entry name" value="PGAM"/>
    <property type="match status" value="1"/>
</dbReference>
<proteinExistence type="predicted"/>
<evidence type="ECO:0000313" key="3">
    <source>
        <dbReference type="EMBL" id="OEH93516.1"/>
    </source>
</evidence>
<dbReference type="PANTHER" id="PTHR48100:SF59">
    <property type="entry name" value="ADENOSYLCOBALAMIN_ALPHA-RIBAZOLE PHOSPHATASE"/>
    <property type="match status" value="1"/>
</dbReference>
<dbReference type="PANTHER" id="PTHR48100">
    <property type="entry name" value="BROAD-SPECIFICITY PHOSPHATASE YOR283W-RELATED"/>
    <property type="match status" value="1"/>
</dbReference>
<feature type="binding site" evidence="2">
    <location>
        <position position="57"/>
    </location>
    <ligand>
        <name>substrate</name>
    </ligand>
</feature>
<dbReference type="InterPro" id="IPR013078">
    <property type="entry name" value="His_Pase_superF_clade-1"/>
</dbReference>
<dbReference type="GO" id="GO:0016791">
    <property type="term" value="F:phosphatase activity"/>
    <property type="evidence" value="ECO:0007669"/>
    <property type="project" value="TreeGrafter"/>
</dbReference>
<name>A0A1E5LHI5_9BACI</name>
<evidence type="ECO:0000256" key="1">
    <source>
        <dbReference type="PIRSR" id="PIRSR613078-1"/>
    </source>
</evidence>
<dbReference type="AlphaFoldDB" id="A0A1E5LHI5"/>
<dbReference type="EMBL" id="MJEH01000011">
    <property type="protein sequence ID" value="OEH93516.1"/>
    <property type="molecule type" value="Genomic_DNA"/>
</dbReference>
<dbReference type="RefSeq" id="WP_069716419.1">
    <property type="nucleotide sequence ID" value="NZ_MJEH01000011.1"/>
</dbReference>
<dbReference type="Pfam" id="PF00300">
    <property type="entry name" value="His_Phos_1"/>
    <property type="match status" value="1"/>
</dbReference>
<dbReference type="CDD" id="cd07067">
    <property type="entry name" value="HP_PGM_like"/>
    <property type="match status" value="1"/>
</dbReference>
<reference evidence="3 4" key="1">
    <citation type="submission" date="2016-08" db="EMBL/GenBank/DDBJ databases">
        <title>Genome of Bacillus solimangrovi GH2-4.</title>
        <authorList>
            <person name="Lim S."/>
            <person name="Kim B.-C."/>
        </authorList>
    </citation>
    <scope>NUCLEOTIDE SEQUENCE [LARGE SCALE GENOMIC DNA]</scope>
    <source>
        <strain evidence="3 4">GH2-4</strain>
    </source>
</reference>
<organism evidence="3 4">
    <name type="scientific">Bacillus solimangrovi</name>
    <dbReference type="NCBI Taxonomy" id="1305675"/>
    <lineage>
        <taxon>Bacteria</taxon>
        <taxon>Bacillati</taxon>
        <taxon>Bacillota</taxon>
        <taxon>Bacilli</taxon>
        <taxon>Bacillales</taxon>
        <taxon>Bacillaceae</taxon>
        <taxon>Bacillus</taxon>
    </lineage>
</organism>
<feature type="active site" description="Proton donor/acceptor" evidence="1">
    <location>
        <position position="79"/>
    </location>
</feature>
<comment type="caution">
    <text evidence="3">The sequence shown here is derived from an EMBL/GenBank/DDBJ whole genome shotgun (WGS) entry which is preliminary data.</text>
</comment>
<protein>
    <recommendedName>
        <fullName evidence="5">Alpha-ribazole phosphatase</fullName>
    </recommendedName>
</protein>
<sequence>MDDRLVLTLLRHGVTEANLAKQYLGWRDIPLQARTKERLKENTSLKVDLLVSSDLIRCVETANKLFPRHHIYKMASLREYHFGDWDGFTYEQLKHEPSYQRWLSDMSIRVPNGESLYDFQTRIRQGLLKITDMISKEGVRNVVVVTHGGVIRQLLSWLSPDEKDFWEWDVPYQGGYRLVTTLQRLRRSERCTLLQVVSAKENEDGFTSITT</sequence>
<feature type="active site" description="Tele-phosphohistidine intermediate" evidence="1">
    <location>
        <position position="12"/>
    </location>
</feature>
<accession>A0A1E5LHI5</accession>
<dbReference type="InterPro" id="IPR050275">
    <property type="entry name" value="PGM_Phosphatase"/>
</dbReference>
<dbReference type="GO" id="GO:0005737">
    <property type="term" value="C:cytoplasm"/>
    <property type="evidence" value="ECO:0007669"/>
    <property type="project" value="TreeGrafter"/>
</dbReference>
<gene>
    <name evidence="3" type="ORF">BFG57_00545</name>
</gene>
<dbReference type="SUPFAM" id="SSF53254">
    <property type="entry name" value="Phosphoglycerate mutase-like"/>
    <property type="match status" value="1"/>
</dbReference>
<evidence type="ECO:0000256" key="2">
    <source>
        <dbReference type="PIRSR" id="PIRSR613078-2"/>
    </source>
</evidence>